<dbReference type="GO" id="GO:0005682">
    <property type="term" value="C:U5 snRNP"/>
    <property type="evidence" value="ECO:0007669"/>
    <property type="project" value="TreeGrafter"/>
</dbReference>
<keyword evidence="3" id="KW-0507">mRNA processing</keyword>
<dbReference type="InterPro" id="IPR044641">
    <property type="entry name" value="Lsm7/SmG-like"/>
</dbReference>
<dbReference type="EMBL" id="KV918841">
    <property type="protein sequence ID" value="OSX77326.1"/>
    <property type="molecule type" value="Genomic_DNA"/>
</dbReference>
<dbReference type="GO" id="GO:0071004">
    <property type="term" value="C:U2-type prespliceosome"/>
    <property type="evidence" value="ECO:0007669"/>
    <property type="project" value="TreeGrafter"/>
</dbReference>
<evidence type="ECO:0000259" key="10">
    <source>
        <dbReference type="SMART" id="SM00651"/>
    </source>
</evidence>
<dbReference type="OrthoDB" id="2146at2759"/>
<dbReference type="SUPFAM" id="SSF50182">
    <property type="entry name" value="Sm-like ribonucleoproteins"/>
    <property type="match status" value="1"/>
</dbReference>
<evidence type="ECO:0000313" key="12">
    <source>
        <dbReference type="Proteomes" id="UP000218209"/>
    </source>
</evidence>
<keyword evidence="5" id="KW-0694">RNA-binding</keyword>
<proteinExistence type="inferred from homology"/>
<dbReference type="InterPro" id="IPR010920">
    <property type="entry name" value="LSM_dom_sf"/>
</dbReference>
<feature type="domain" description="Sm" evidence="10">
    <location>
        <begin position="9"/>
        <end position="78"/>
    </location>
</feature>
<evidence type="ECO:0000256" key="8">
    <source>
        <dbReference type="ARBA" id="ARBA00023274"/>
    </source>
</evidence>
<dbReference type="GO" id="GO:0071011">
    <property type="term" value="C:precatalytic spliceosome"/>
    <property type="evidence" value="ECO:0007669"/>
    <property type="project" value="TreeGrafter"/>
</dbReference>
<evidence type="ECO:0000256" key="4">
    <source>
        <dbReference type="ARBA" id="ARBA00022728"/>
    </source>
</evidence>
<dbReference type="Pfam" id="PF01423">
    <property type="entry name" value="LSM"/>
    <property type="match status" value="1"/>
</dbReference>
<reference evidence="11 12" key="1">
    <citation type="submission" date="2017-03" db="EMBL/GenBank/DDBJ databases">
        <title>WGS assembly of Porphyra umbilicalis.</title>
        <authorList>
            <person name="Brawley S.H."/>
            <person name="Blouin N.A."/>
            <person name="Ficko-Blean E."/>
            <person name="Wheeler G.L."/>
            <person name="Lohr M."/>
            <person name="Goodson H.V."/>
            <person name="Jenkins J.W."/>
            <person name="Blaby-Haas C.E."/>
            <person name="Helliwell K.E."/>
            <person name="Chan C."/>
            <person name="Marriage T."/>
            <person name="Bhattacharya D."/>
            <person name="Klein A.S."/>
            <person name="Badis Y."/>
            <person name="Brodie J."/>
            <person name="Cao Y."/>
            <person name="Collen J."/>
            <person name="Dittami S.M."/>
            <person name="Gachon C.M."/>
            <person name="Green B.R."/>
            <person name="Karpowicz S."/>
            <person name="Kim J.W."/>
            <person name="Kudahl U."/>
            <person name="Lin S."/>
            <person name="Michel G."/>
            <person name="Mittag M."/>
            <person name="Olson B.J."/>
            <person name="Pangilinan J."/>
            <person name="Peng Y."/>
            <person name="Qiu H."/>
            <person name="Shu S."/>
            <person name="Singer J.T."/>
            <person name="Smith A.G."/>
            <person name="Sprecher B.N."/>
            <person name="Wagner V."/>
            <person name="Wang W."/>
            <person name="Wang Z.-Y."/>
            <person name="Yan J."/>
            <person name="Yarish C."/>
            <person name="Zoeuner-Riek S."/>
            <person name="Zhuang Y."/>
            <person name="Zou Y."/>
            <person name="Lindquist E.A."/>
            <person name="Grimwood J."/>
            <person name="Barry K."/>
            <person name="Rokhsar D.S."/>
            <person name="Schmutz J."/>
            <person name="Stiller J.W."/>
            <person name="Grossman A.R."/>
            <person name="Prochnik S.E."/>
        </authorList>
    </citation>
    <scope>NUCLEOTIDE SEQUENCE [LARGE SCALE GENOMIC DNA]</scope>
    <source>
        <strain evidence="11">4086291</strain>
    </source>
</reference>
<evidence type="ECO:0000256" key="5">
    <source>
        <dbReference type="ARBA" id="ARBA00022884"/>
    </source>
</evidence>
<dbReference type="GO" id="GO:0003723">
    <property type="term" value="F:RNA binding"/>
    <property type="evidence" value="ECO:0007669"/>
    <property type="project" value="UniProtKB-KW"/>
</dbReference>
<keyword evidence="12" id="KW-1185">Reference proteome</keyword>
<keyword evidence="4" id="KW-0747">Spliceosome</keyword>
<dbReference type="GO" id="GO:0034719">
    <property type="term" value="C:SMN-Sm protein complex"/>
    <property type="evidence" value="ECO:0007669"/>
    <property type="project" value="TreeGrafter"/>
</dbReference>
<evidence type="ECO:0000256" key="9">
    <source>
        <dbReference type="ARBA" id="ARBA00041356"/>
    </source>
</evidence>
<dbReference type="FunFam" id="2.30.30.100:FF:000023">
    <property type="entry name" value="Small nuclear ribonucleoprotein G"/>
    <property type="match status" value="1"/>
</dbReference>
<dbReference type="Proteomes" id="UP000218209">
    <property type="component" value="Unassembled WGS sequence"/>
</dbReference>
<evidence type="ECO:0000256" key="2">
    <source>
        <dbReference type="ARBA" id="ARBA00006850"/>
    </source>
</evidence>
<dbReference type="GO" id="GO:0005687">
    <property type="term" value="C:U4 snRNP"/>
    <property type="evidence" value="ECO:0007669"/>
    <property type="project" value="TreeGrafter"/>
</dbReference>
<dbReference type="SMART" id="SM00651">
    <property type="entry name" value="Sm"/>
    <property type="match status" value="1"/>
</dbReference>
<evidence type="ECO:0000256" key="1">
    <source>
        <dbReference type="ARBA" id="ARBA00004123"/>
    </source>
</evidence>
<dbReference type="GO" id="GO:0005686">
    <property type="term" value="C:U2 snRNP"/>
    <property type="evidence" value="ECO:0007669"/>
    <property type="project" value="TreeGrafter"/>
</dbReference>
<keyword evidence="7" id="KW-0539">Nucleus</keyword>
<dbReference type="GO" id="GO:0005689">
    <property type="term" value="C:U12-type spliceosomal complex"/>
    <property type="evidence" value="ECO:0007669"/>
    <property type="project" value="TreeGrafter"/>
</dbReference>
<organism evidence="11 12">
    <name type="scientific">Porphyra umbilicalis</name>
    <name type="common">Purple laver</name>
    <name type="synonym">Red alga</name>
    <dbReference type="NCBI Taxonomy" id="2786"/>
    <lineage>
        <taxon>Eukaryota</taxon>
        <taxon>Rhodophyta</taxon>
        <taxon>Bangiophyceae</taxon>
        <taxon>Bangiales</taxon>
        <taxon>Bangiaceae</taxon>
        <taxon>Porphyra</taxon>
    </lineage>
</organism>
<dbReference type="InterPro" id="IPR001163">
    <property type="entry name" value="Sm_dom_euk/arc"/>
</dbReference>
<comment type="similarity">
    <text evidence="2">Belongs to the snRNP Sm proteins family.</text>
</comment>
<evidence type="ECO:0000256" key="6">
    <source>
        <dbReference type="ARBA" id="ARBA00023187"/>
    </source>
</evidence>
<dbReference type="PANTHER" id="PTHR10553:SF2">
    <property type="entry name" value="SMALL NUCLEAR RIBONUCLEOPROTEIN G"/>
    <property type="match status" value="1"/>
</dbReference>
<dbReference type="GO" id="GO:0005685">
    <property type="term" value="C:U1 snRNP"/>
    <property type="evidence" value="ECO:0007669"/>
    <property type="project" value="TreeGrafter"/>
</dbReference>
<dbReference type="PANTHER" id="PTHR10553">
    <property type="entry name" value="SMALL NUCLEAR RIBONUCLEOPROTEIN"/>
    <property type="match status" value="1"/>
</dbReference>
<dbReference type="GO" id="GO:0043186">
    <property type="term" value="C:P granule"/>
    <property type="evidence" value="ECO:0007669"/>
    <property type="project" value="TreeGrafter"/>
</dbReference>
<name>A0A1X6P9A6_PORUM</name>
<dbReference type="Gene3D" id="2.30.30.100">
    <property type="match status" value="1"/>
</dbReference>
<dbReference type="AlphaFoldDB" id="A0A1X6P9A6"/>
<evidence type="ECO:0000313" key="11">
    <source>
        <dbReference type="EMBL" id="OSX77326.1"/>
    </source>
</evidence>
<gene>
    <name evidence="11" type="ORF">BU14_0152s0022</name>
</gene>
<keyword evidence="6" id="KW-0508">mRNA splicing</keyword>
<comment type="subcellular location">
    <subcellularLocation>
        <location evidence="1">Nucleus</location>
    </subcellularLocation>
</comment>
<keyword evidence="8" id="KW-0687">Ribonucleoprotein</keyword>
<dbReference type="GO" id="GO:0071013">
    <property type="term" value="C:catalytic step 2 spliceosome"/>
    <property type="evidence" value="ECO:0007669"/>
    <property type="project" value="TreeGrafter"/>
</dbReference>
<dbReference type="GO" id="GO:0000398">
    <property type="term" value="P:mRNA splicing, via spliceosome"/>
    <property type="evidence" value="ECO:0007669"/>
    <property type="project" value="TreeGrafter"/>
</dbReference>
<evidence type="ECO:0000256" key="7">
    <source>
        <dbReference type="ARBA" id="ARBA00023242"/>
    </source>
</evidence>
<dbReference type="GO" id="GO:0097526">
    <property type="term" value="C:spliceosomal tri-snRNP complex"/>
    <property type="evidence" value="ECO:0007669"/>
    <property type="project" value="TreeGrafter"/>
</dbReference>
<evidence type="ECO:0000256" key="3">
    <source>
        <dbReference type="ARBA" id="ARBA00022664"/>
    </source>
</evidence>
<accession>A0A1X6P9A6</accession>
<protein>
    <recommendedName>
        <fullName evidence="9">Sm protein G</fullName>
    </recommendedName>
</protein>
<sequence length="84" mass="9203">MANAAKRMPDVKKLMDKRLVLQLNGHRCIEGTLRGYDQFINLTLADAVDKTVTGTSAASNRDLGMVMVRGNSIIVIEALERASK</sequence>